<dbReference type="InterPro" id="IPR000210">
    <property type="entry name" value="BTB/POZ_dom"/>
</dbReference>
<feature type="domain" description="BTB" evidence="1">
    <location>
        <begin position="83"/>
        <end position="145"/>
    </location>
</feature>
<protein>
    <submittedName>
        <fullName evidence="2">BTB/POZ domain protein</fullName>
    </submittedName>
</protein>
<dbReference type="OrthoDB" id="5860048at2759"/>
<name>A0A0B1SUE3_OESDE</name>
<dbReference type="Gene3D" id="3.30.710.10">
    <property type="entry name" value="Potassium Channel Kv1.1, Chain A"/>
    <property type="match status" value="1"/>
</dbReference>
<dbReference type="SUPFAM" id="SSF54695">
    <property type="entry name" value="POZ domain"/>
    <property type="match status" value="1"/>
</dbReference>
<evidence type="ECO:0000259" key="1">
    <source>
        <dbReference type="PROSITE" id="PS50097"/>
    </source>
</evidence>
<evidence type="ECO:0000313" key="3">
    <source>
        <dbReference type="Proteomes" id="UP000053660"/>
    </source>
</evidence>
<dbReference type="EMBL" id="KN558510">
    <property type="protein sequence ID" value="KHJ87117.1"/>
    <property type="molecule type" value="Genomic_DNA"/>
</dbReference>
<accession>A0A0B1SUE3</accession>
<evidence type="ECO:0000313" key="2">
    <source>
        <dbReference type="EMBL" id="KHJ87117.1"/>
    </source>
</evidence>
<dbReference type="InterPro" id="IPR011333">
    <property type="entry name" value="SKP1/BTB/POZ_sf"/>
</dbReference>
<dbReference type="Pfam" id="PF00651">
    <property type="entry name" value="BTB"/>
    <property type="match status" value="1"/>
</dbReference>
<gene>
    <name evidence="2" type="ORF">OESDEN_13115</name>
</gene>
<sequence length="167" mass="18868">MGNLSYRQWPPPCRLTKVKTLLLPKKKRTLDSHSSSKVKSGKKVSVVAETVNVTGQTSAQQFKVPPCRLSEDLSALFESKQFSDCTLVANCKSTGPQTFYVHKAILAARSRVFHAMFEHNMTESERNEVAIDDVEPDVSGLRLLFFLALCYPHCKFTKFFFAVFHGY</sequence>
<keyword evidence="3" id="KW-1185">Reference proteome</keyword>
<dbReference type="Proteomes" id="UP000053660">
    <property type="component" value="Unassembled WGS sequence"/>
</dbReference>
<reference evidence="2 3" key="1">
    <citation type="submission" date="2014-03" db="EMBL/GenBank/DDBJ databases">
        <title>Draft genome of the hookworm Oesophagostomum dentatum.</title>
        <authorList>
            <person name="Mitreva M."/>
        </authorList>
    </citation>
    <scope>NUCLEOTIDE SEQUENCE [LARGE SCALE GENOMIC DNA]</scope>
    <source>
        <strain evidence="2 3">OD-Hann</strain>
    </source>
</reference>
<dbReference type="PANTHER" id="PTHR24413">
    <property type="entry name" value="SPECKLE-TYPE POZ PROTEIN"/>
    <property type="match status" value="1"/>
</dbReference>
<organism evidence="2 3">
    <name type="scientific">Oesophagostomum dentatum</name>
    <name type="common">Nodular worm</name>
    <dbReference type="NCBI Taxonomy" id="61180"/>
    <lineage>
        <taxon>Eukaryota</taxon>
        <taxon>Metazoa</taxon>
        <taxon>Ecdysozoa</taxon>
        <taxon>Nematoda</taxon>
        <taxon>Chromadorea</taxon>
        <taxon>Rhabditida</taxon>
        <taxon>Rhabditina</taxon>
        <taxon>Rhabditomorpha</taxon>
        <taxon>Strongyloidea</taxon>
        <taxon>Strongylidae</taxon>
        <taxon>Oesophagostomum</taxon>
    </lineage>
</organism>
<dbReference type="AlphaFoldDB" id="A0A0B1SUE3"/>
<proteinExistence type="predicted"/>
<dbReference type="PROSITE" id="PS50097">
    <property type="entry name" value="BTB"/>
    <property type="match status" value="1"/>
</dbReference>